<evidence type="ECO:0000259" key="3">
    <source>
        <dbReference type="Pfam" id="PF05670"/>
    </source>
</evidence>
<gene>
    <name evidence="4" type="ORF">PPROV_000794400</name>
</gene>
<dbReference type="PANTHER" id="PTHR13049">
    <property type="entry name" value="DUF814-RELATED"/>
    <property type="match status" value="1"/>
</dbReference>
<dbReference type="Proteomes" id="UP000660262">
    <property type="component" value="Unassembled WGS sequence"/>
</dbReference>
<dbReference type="EMBL" id="BNJQ01000024">
    <property type="protein sequence ID" value="GHP09207.1"/>
    <property type="molecule type" value="Genomic_DNA"/>
</dbReference>
<proteinExistence type="inferred from homology"/>
<evidence type="ECO:0000313" key="4">
    <source>
        <dbReference type="EMBL" id="GHP09207.1"/>
    </source>
</evidence>
<name>A0A830HWD0_9CHLO</name>
<dbReference type="Pfam" id="PF05670">
    <property type="entry name" value="NFACT-R_1"/>
    <property type="match status" value="1"/>
</dbReference>
<dbReference type="AlphaFoldDB" id="A0A830HWD0"/>
<dbReference type="OrthoDB" id="200398at2759"/>
<comment type="caution">
    <text evidence="4">The sequence shown here is derived from an EMBL/GenBank/DDBJ whole genome shotgun (WGS) entry which is preliminary data.</text>
</comment>
<feature type="region of interest" description="Disordered" evidence="2">
    <location>
        <begin position="164"/>
        <end position="227"/>
    </location>
</feature>
<feature type="domain" description="NFACT RNA-binding" evidence="3">
    <location>
        <begin position="22"/>
        <end position="120"/>
    </location>
</feature>
<evidence type="ECO:0000256" key="1">
    <source>
        <dbReference type="ARBA" id="ARBA00008998"/>
    </source>
</evidence>
<reference evidence="4" key="1">
    <citation type="submission" date="2020-10" db="EMBL/GenBank/DDBJ databases">
        <title>Unveiling of a novel bifunctional photoreceptor, Dualchrome1, isolated from a cosmopolitan green alga.</title>
        <authorList>
            <person name="Suzuki S."/>
            <person name="Kawachi M."/>
        </authorList>
    </citation>
    <scope>NUCLEOTIDE SEQUENCE</scope>
    <source>
        <strain evidence="4">NIES 2893</strain>
    </source>
</reference>
<dbReference type="PANTHER" id="PTHR13049:SF2">
    <property type="entry name" value="COILED-COIL DOMAIN-CONTAINING PROTEIN 25"/>
    <property type="match status" value="1"/>
</dbReference>
<evidence type="ECO:0000256" key="2">
    <source>
        <dbReference type="SAM" id="MobiDB-lite"/>
    </source>
</evidence>
<dbReference type="InterPro" id="IPR008532">
    <property type="entry name" value="NFACT_RNA-bd"/>
</dbReference>
<protein>
    <submittedName>
        <fullName evidence="4">Coiled-coil domain-containing protein 25</fullName>
    </submittedName>
</protein>
<keyword evidence="5" id="KW-1185">Reference proteome</keyword>
<dbReference type="InterPro" id="IPR039730">
    <property type="entry name" value="Jlp2/Ccd25"/>
</dbReference>
<organism evidence="4 5">
    <name type="scientific">Pycnococcus provasolii</name>
    <dbReference type="NCBI Taxonomy" id="41880"/>
    <lineage>
        <taxon>Eukaryota</taxon>
        <taxon>Viridiplantae</taxon>
        <taxon>Chlorophyta</taxon>
        <taxon>Pseudoscourfieldiophyceae</taxon>
        <taxon>Pseudoscourfieldiales</taxon>
        <taxon>Pycnococcaceae</taxon>
        <taxon>Pycnococcus</taxon>
    </lineage>
</organism>
<evidence type="ECO:0000313" key="5">
    <source>
        <dbReference type="Proteomes" id="UP000660262"/>
    </source>
</evidence>
<comment type="similarity">
    <text evidence="1">Belongs to the CCDC25 family.</text>
</comment>
<accession>A0A830HWD0</accession>
<sequence>MVFFFTPTSEVCSTSSEESLPEGTVFYMGKDKYENEDLIKYGLDEDVWFHVDKLSSAHVYLRPPRGCTIEDMPQGVIDACCALVKANSIEGSKKSEVDVVYTPWTNLRKESRMEVGQIGFFDNKQVTKVGHVKKNNEVVNKLNKTKVESYPDLSAERDARDAIKRQEGKERARESKKEQLEEERRKKEDEELRSYDRIMDEDKMQSNAALREAAKKKSVAELEEDFM</sequence>
<feature type="compositionally biased region" description="Basic and acidic residues" evidence="2">
    <location>
        <begin position="164"/>
        <end position="204"/>
    </location>
</feature>